<gene>
    <name evidence="1" type="ORF">MNBD_GAMMA11-1586</name>
</gene>
<accession>A0A3B0Y1J3</accession>
<evidence type="ECO:0008006" key="2">
    <source>
        <dbReference type="Google" id="ProtNLM"/>
    </source>
</evidence>
<evidence type="ECO:0000313" key="1">
    <source>
        <dbReference type="EMBL" id="VAW62296.1"/>
    </source>
</evidence>
<name>A0A3B0Y1J3_9ZZZZ</name>
<dbReference type="AlphaFoldDB" id="A0A3B0Y1J3"/>
<proteinExistence type="predicted"/>
<protein>
    <recommendedName>
        <fullName evidence="2">ABC transporter substrate-binding protein</fullName>
    </recommendedName>
</protein>
<dbReference type="EMBL" id="UOFG01000166">
    <property type="protein sequence ID" value="VAW62296.1"/>
    <property type="molecule type" value="Genomic_DNA"/>
</dbReference>
<reference evidence="1" key="1">
    <citation type="submission" date="2018-06" db="EMBL/GenBank/DDBJ databases">
        <authorList>
            <person name="Zhirakovskaya E."/>
        </authorList>
    </citation>
    <scope>NUCLEOTIDE SEQUENCE</scope>
</reference>
<sequence length="337" mass="37523">MHFIFRIPELTTRGSAAAGFALLCAFICIALSGVTGNAIAAQASLTEQSILIAYQNTQGFSQQLLENIQQSISKAGYKTHLKILNTDALKTLKTEKHSLIIAIGSKTTKQLLHEKIETPIFSVLMPRHLARKLRKLYPDKNNWSSLVLDQPIRRQLELITSITDPHQKVGALTGPYTMDLKKTLEQSAKAAEHTLITESVNNVDQLTASLKTLSRKSDILLTLPDPVIYNKRTIRGILLLSYRKKLPIVGFSQAYVKAGAIAAIYSEPYQISKQASGIILNFLKNRRFSLKEYQADDFSVALNRKVARSLGINLPEKAEIIRKIKNAEKNSRNGTNQ</sequence>
<dbReference type="InterPro" id="IPR007487">
    <property type="entry name" value="ABC_transpt-TYRBP-like"/>
</dbReference>
<dbReference type="PANTHER" id="PTHR35271:SF1">
    <property type="entry name" value="ABC TRANSPORTER, SUBSTRATE-BINDING LIPOPROTEIN"/>
    <property type="match status" value="1"/>
</dbReference>
<dbReference type="PANTHER" id="PTHR35271">
    <property type="entry name" value="ABC TRANSPORTER, SUBSTRATE-BINDING LIPOPROTEIN-RELATED"/>
    <property type="match status" value="1"/>
</dbReference>
<dbReference type="Pfam" id="PF04392">
    <property type="entry name" value="ABC_sub_bind"/>
    <property type="match status" value="1"/>
</dbReference>
<dbReference type="Gene3D" id="3.40.50.2300">
    <property type="match status" value="2"/>
</dbReference>
<organism evidence="1">
    <name type="scientific">hydrothermal vent metagenome</name>
    <dbReference type="NCBI Taxonomy" id="652676"/>
    <lineage>
        <taxon>unclassified sequences</taxon>
        <taxon>metagenomes</taxon>
        <taxon>ecological metagenomes</taxon>
    </lineage>
</organism>